<evidence type="ECO:0000313" key="1">
    <source>
        <dbReference type="EMBL" id="MSI71677.1"/>
    </source>
</evidence>
<proteinExistence type="predicted"/>
<dbReference type="Proteomes" id="UP000438958">
    <property type="component" value="Unassembled WGS sequence"/>
</dbReference>
<feature type="non-terminal residue" evidence="1">
    <location>
        <position position="1"/>
    </location>
</feature>
<evidence type="ECO:0000313" key="2">
    <source>
        <dbReference type="Proteomes" id="UP000438958"/>
    </source>
</evidence>
<gene>
    <name evidence="1" type="ORF">GKF66_23340</name>
</gene>
<dbReference type="EMBL" id="WKUE01000060">
    <property type="protein sequence ID" value="MSI71677.1"/>
    <property type="molecule type" value="Genomic_DNA"/>
</dbReference>
<sequence>KRVFLVILFTSFSGSLVSRIPGAVQFFKMVRYFGFLANWVCGEKLPQVYRALGMDKPEAVAKVCYAQMVKQFLSRDPFECVLCGGRMVYRRAIAGLNVSGLKKNARDISLLRYMPA</sequence>
<comment type="caution">
    <text evidence="1">The sequence shown here is derived from an EMBL/GenBank/DDBJ whole genome shotgun (WGS) entry which is preliminary data.</text>
</comment>
<evidence type="ECO:0008006" key="3">
    <source>
        <dbReference type="Google" id="ProtNLM"/>
    </source>
</evidence>
<accession>A0A8T5WJS4</accession>
<protein>
    <recommendedName>
        <fullName evidence="3">IS91 family transposase</fullName>
    </recommendedName>
</protein>
<reference evidence="1 2" key="1">
    <citation type="journal article" date="2019" name="Nat. Med.">
        <title>A library of human gut bacterial isolates paired with longitudinal multiomics data enables mechanistic microbiome research.</title>
        <authorList>
            <person name="Poyet M."/>
            <person name="Groussin M."/>
            <person name="Gibbons S.M."/>
            <person name="Avila-Pacheco J."/>
            <person name="Jiang X."/>
            <person name="Kearney S.M."/>
            <person name="Perrotta A.R."/>
            <person name="Berdy B."/>
            <person name="Zhao S."/>
            <person name="Lieberman T.D."/>
            <person name="Swanson P.K."/>
            <person name="Smith M."/>
            <person name="Roesemann S."/>
            <person name="Alexander J.E."/>
            <person name="Rich S.A."/>
            <person name="Livny J."/>
            <person name="Vlamakis H."/>
            <person name="Clish C."/>
            <person name="Bullock K."/>
            <person name="Deik A."/>
            <person name="Scott J."/>
            <person name="Pierce K.A."/>
            <person name="Xavier R.J."/>
            <person name="Alm E.J."/>
        </authorList>
    </citation>
    <scope>NUCLEOTIDE SEQUENCE [LARGE SCALE GENOMIC DNA]</scope>
    <source>
        <strain evidence="1 2">BIOML-A382</strain>
    </source>
</reference>
<dbReference type="AlphaFoldDB" id="A0A8T5WJS4"/>
<name>A0A8T5WJS4_ECOLX</name>
<organism evidence="1 2">
    <name type="scientific">Escherichia coli</name>
    <dbReference type="NCBI Taxonomy" id="562"/>
    <lineage>
        <taxon>Bacteria</taxon>
        <taxon>Pseudomonadati</taxon>
        <taxon>Pseudomonadota</taxon>
        <taxon>Gammaproteobacteria</taxon>
        <taxon>Enterobacterales</taxon>
        <taxon>Enterobacteriaceae</taxon>
        <taxon>Escherichia</taxon>
    </lineage>
</organism>